<evidence type="ECO:0000256" key="3">
    <source>
        <dbReference type="ARBA" id="ARBA00022912"/>
    </source>
</evidence>
<evidence type="ECO:0000256" key="4">
    <source>
        <dbReference type="SAM" id="MobiDB-lite"/>
    </source>
</evidence>
<reference evidence="6" key="2">
    <citation type="submission" date="2025-09" db="UniProtKB">
        <authorList>
            <consortium name="Ensembl"/>
        </authorList>
    </citation>
    <scope>IDENTIFICATION</scope>
</reference>
<evidence type="ECO:0000256" key="2">
    <source>
        <dbReference type="ARBA" id="ARBA00022801"/>
    </source>
</evidence>
<dbReference type="EC" id="3.1.3.48" evidence="1"/>
<feature type="compositionally biased region" description="Acidic residues" evidence="4">
    <location>
        <begin position="43"/>
        <end position="52"/>
    </location>
</feature>
<sequence>MVKPLRDREPHRDPGTAEGPGPTMSPPLSAQPAAAPADGFASSDDEAAEEDPSPLHISWLSLSPLYSSEFLGLCSLPGCRFKDIRRNLQKDIGECSLCQGQFHEYSMTME</sequence>
<keyword evidence="3" id="KW-0904">Protein phosphatase</keyword>
<dbReference type="Proteomes" id="UP000694408">
    <property type="component" value="Unplaced"/>
</dbReference>
<dbReference type="AlphaFoldDB" id="A0A8C5JM48"/>
<evidence type="ECO:0000313" key="7">
    <source>
        <dbReference type="Proteomes" id="UP000694408"/>
    </source>
</evidence>
<accession>A0A8C5JM48</accession>
<feature type="region of interest" description="Disordered" evidence="4">
    <location>
        <begin position="1"/>
        <end position="53"/>
    </location>
</feature>
<feature type="compositionally biased region" description="Low complexity" evidence="4">
    <location>
        <begin position="26"/>
        <end position="42"/>
    </location>
</feature>
<dbReference type="Ensembl" id="ENSJHYT00000025862.1">
    <property type="protein sequence ID" value="ENSJHYP00000021403.1"/>
    <property type="gene ID" value="ENSJHYG00000016209.1"/>
</dbReference>
<keyword evidence="2" id="KW-0378">Hydrolase</keyword>
<proteinExistence type="predicted"/>
<dbReference type="InterPro" id="IPR022778">
    <property type="entry name" value="CDKN3"/>
</dbReference>
<protein>
    <recommendedName>
        <fullName evidence="1">protein-tyrosine-phosphatase</fullName>
        <ecNumber evidence="1">3.1.3.48</ecNumber>
    </recommendedName>
</protein>
<evidence type="ECO:0000313" key="6">
    <source>
        <dbReference type="Ensembl" id="ENSJHYP00000021403.1"/>
    </source>
</evidence>
<feature type="compositionally biased region" description="Basic and acidic residues" evidence="4">
    <location>
        <begin position="1"/>
        <end position="15"/>
    </location>
</feature>
<reference evidence="6" key="1">
    <citation type="submission" date="2025-08" db="UniProtKB">
        <authorList>
            <consortium name="Ensembl"/>
        </authorList>
    </citation>
    <scope>IDENTIFICATION</scope>
</reference>
<dbReference type="Pfam" id="PF05706">
    <property type="entry name" value="CDKN3"/>
    <property type="match status" value="1"/>
</dbReference>
<feature type="domain" description="CDKN3" evidence="5">
    <location>
        <begin position="32"/>
        <end position="98"/>
    </location>
</feature>
<dbReference type="GO" id="GO:0004725">
    <property type="term" value="F:protein tyrosine phosphatase activity"/>
    <property type="evidence" value="ECO:0007669"/>
    <property type="project" value="UniProtKB-EC"/>
</dbReference>
<organism evidence="6 7">
    <name type="scientific">Junco hyemalis</name>
    <name type="common">Dark-eyed junco</name>
    <dbReference type="NCBI Taxonomy" id="40217"/>
    <lineage>
        <taxon>Eukaryota</taxon>
        <taxon>Metazoa</taxon>
        <taxon>Chordata</taxon>
        <taxon>Craniata</taxon>
        <taxon>Vertebrata</taxon>
        <taxon>Euteleostomi</taxon>
        <taxon>Archelosauria</taxon>
        <taxon>Archosauria</taxon>
        <taxon>Dinosauria</taxon>
        <taxon>Saurischia</taxon>
        <taxon>Theropoda</taxon>
        <taxon>Coelurosauria</taxon>
        <taxon>Aves</taxon>
        <taxon>Neognathae</taxon>
        <taxon>Neoaves</taxon>
        <taxon>Telluraves</taxon>
        <taxon>Australaves</taxon>
        <taxon>Passeriformes</taxon>
        <taxon>Passerellidae</taxon>
        <taxon>Junco</taxon>
    </lineage>
</organism>
<evidence type="ECO:0000256" key="1">
    <source>
        <dbReference type="ARBA" id="ARBA00013064"/>
    </source>
</evidence>
<name>A0A8C5JM48_JUNHY</name>
<evidence type="ECO:0000259" key="5">
    <source>
        <dbReference type="Pfam" id="PF05706"/>
    </source>
</evidence>
<keyword evidence="7" id="KW-1185">Reference proteome</keyword>